<dbReference type="InterPro" id="IPR055411">
    <property type="entry name" value="LRR_FXL15/At3g58940/PEG3-like"/>
</dbReference>
<dbReference type="Gene3D" id="3.80.10.10">
    <property type="entry name" value="Ribonuclease Inhibitor"/>
    <property type="match status" value="1"/>
</dbReference>
<dbReference type="AlphaFoldDB" id="A0A7J6VV90"/>
<dbReference type="InterPro" id="IPR036047">
    <property type="entry name" value="F-box-like_dom_sf"/>
</dbReference>
<name>A0A7J6VV90_THATH</name>
<dbReference type="Pfam" id="PF24758">
    <property type="entry name" value="LRR_At5g56370"/>
    <property type="match status" value="1"/>
</dbReference>
<feature type="domain" description="F-box" evidence="1">
    <location>
        <begin position="53"/>
        <end position="102"/>
    </location>
</feature>
<dbReference type="CDD" id="cd22160">
    <property type="entry name" value="F-box_AtFBL13-like"/>
    <property type="match status" value="1"/>
</dbReference>
<reference evidence="2 3" key="1">
    <citation type="submission" date="2020-06" db="EMBL/GenBank/DDBJ databases">
        <title>Transcriptomic and genomic resources for Thalictrum thalictroides and T. hernandezii: Facilitating candidate gene discovery in an emerging model plant lineage.</title>
        <authorList>
            <person name="Arias T."/>
            <person name="Riano-Pachon D.M."/>
            <person name="Di Stilio V.S."/>
        </authorList>
    </citation>
    <scope>NUCLEOTIDE SEQUENCE [LARGE SCALE GENOMIC DNA]</scope>
    <source>
        <strain evidence="3">cv. WT478/WT964</strain>
        <tissue evidence="2">Leaves</tissue>
    </source>
</reference>
<evidence type="ECO:0000313" key="3">
    <source>
        <dbReference type="Proteomes" id="UP000554482"/>
    </source>
</evidence>
<dbReference type="Pfam" id="PF00646">
    <property type="entry name" value="F-box"/>
    <property type="match status" value="1"/>
</dbReference>
<dbReference type="InterPro" id="IPR053781">
    <property type="entry name" value="F-box_AtFBL13-like"/>
</dbReference>
<dbReference type="EMBL" id="JABWDY010026387">
    <property type="protein sequence ID" value="KAF5188721.1"/>
    <property type="molecule type" value="Genomic_DNA"/>
</dbReference>
<dbReference type="OrthoDB" id="1848700at2759"/>
<organism evidence="2 3">
    <name type="scientific">Thalictrum thalictroides</name>
    <name type="common">Rue-anemone</name>
    <name type="synonym">Anemone thalictroides</name>
    <dbReference type="NCBI Taxonomy" id="46969"/>
    <lineage>
        <taxon>Eukaryota</taxon>
        <taxon>Viridiplantae</taxon>
        <taxon>Streptophyta</taxon>
        <taxon>Embryophyta</taxon>
        <taxon>Tracheophyta</taxon>
        <taxon>Spermatophyta</taxon>
        <taxon>Magnoliopsida</taxon>
        <taxon>Ranunculales</taxon>
        <taxon>Ranunculaceae</taxon>
        <taxon>Thalictroideae</taxon>
        <taxon>Thalictrum</taxon>
    </lineage>
</organism>
<dbReference type="SUPFAM" id="SSF52047">
    <property type="entry name" value="RNI-like"/>
    <property type="match status" value="1"/>
</dbReference>
<protein>
    <submittedName>
        <fullName evidence="2">F-box/LRR-repeat protein</fullName>
    </submittedName>
</protein>
<dbReference type="InterPro" id="IPR032675">
    <property type="entry name" value="LRR_dom_sf"/>
</dbReference>
<keyword evidence="3" id="KW-1185">Reference proteome</keyword>
<gene>
    <name evidence="2" type="ORF">FRX31_021692</name>
</gene>
<dbReference type="InterPro" id="IPR053197">
    <property type="entry name" value="F-box_SCFL_complex_component"/>
</dbReference>
<dbReference type="InterPro" id="IPR001810">
    <property type="entry name" value="F-box_dom"/>
</dbReference>
<dbReference type="SUPFAM" id="SSF81383">
    <property type="entry name" value="F-box domain"/>
    <property type="match status" value="1"/>
</dbReference>
<proteinExistence type="predicted"/>
<sequence>MNQPNQVSKEVEADCGFKSPNTRMRLKRSERLSSKRLKTANHHHVVNGLVVDDSRISNLPDELLHKIFSFLDMDDIVVRTSILSKRWRYLWKSTPTLKFHITYDCEKSKSASFVEHILFNRDRRRYKLETFNLKSDQGYMILKWIDEVTMSRVDELSLHIKGTLPNEAIIQLPDQVFKSGIKKLIVQYPMNLFHENMLLPKSMCSAEHIKSLRLRHVKFPEGDSDAHQLILNCPVLEELIVDKCEISHLETLTISTPQLKNLKLYTDEEDINVCQKIFCCPKLTSFYWSGSIKEKFIFKDISALTSITLEDFSVEYRSYNDNQDELNFIKRLLEEAKVLTEMLVNFRQRHSLYPPLSRPRLDKFEQKVLALPTASSNLSISFPELYSD</sequence>
<dbReference type="Gene3D" id="1.20.1280.50">
    <property type="match status" value="1"/>
</dbReference>
<dbReference type="SMART" id="SM00256">
    <property type="entry name" value="FBOX"/>
    <property type="match status" value="1"/>
</dbReference>
<comment type="caution">
    <text evidence="2">The sequence shown here is derived from an EMBL/GenBank/DDBJ whole genome shotgun (WGS) entry which is preliminary data.</text>
</comment>
<evidence type="ECO:0000259" key="1">
    <source>
        <dbReference type="PROSITE" id="PS50181"/>
    </source>
</evidence>
<dbReference type="PROSITE" id="PS50181">
    <property type="entry name" value="FBOX"/>
    <property type="match status" value="1"/>
</dbReference>
<evidence type="ECO:0000313" key="2">
    <source>
        <dbReference type="EMBL" id="KAF5188721.1"/>
    </source>
</evidence>
<dbReference type="PANTHER" id="PTHR34223:SF51">
    <property type="entry name" value="OS06G0556300 PROTEIN"/>
    <property type="match status" value="1"/>
</dbReference>
<accession>A0A7J6VV90</accession>
<dbReference type="Proteomes" id="UP000554482">
    <property type="component" value="Unassembled WGS sequence"/>
</dbReference>
<dbReference type="PANTHER" id="PTHR34223">
    <property type="entry name" value="OS11G0201299 PROTEIN"/>
    <property type="match status" value="1"/>
</dbReference>